<protein>
    <submittedName>
        <fullName evidence="1">Uncharacterized protein</fullName>
    </submittedName>
</protein>
<keyword evidence="2" id="KW-1185">Reference proteome</keyword>
<name>A0A0G4J179_PLABS</name>
<dbReference type="EMBL" id="CDSF01000112">
    <property type="protein sequence ID" value="CEP01247.1"/>
    <property type="molecule type" value="Genomic_DNA"/>
</dbReference>
<evidence type="ECO:0000313" key="2">
    <source>
        <dbReference type="Proteomes" id="UP000039324"/>
    </source>
</evidence>
<evidence type="ECO:0000313" key="1">
    <source>
        <dbReference type="EMBL" id="CEP01247.1"/>
    </source>
</evidence>
<accession>A0A0G4J179</accession>
<sequence>MNEPLGLFLNGSTLFFSDQYNHRVRRMEMLRAPAPSSTSARRAPITSRPVVDVLDPSQAFTLYGSVSGVPAPWSSFQSQWRCDQLDVDASADVPPADTL</sequence>
<gene>
    <name evidence="1" type="ORF">PBRA_001853</name>
</gene>
<feature type="non-terminal residue" evidence="1">
    <location>
        <position position="99"/>
    </location>
</feature>
<reference evidence="1 2" key="1">
    <citation type="submission" date="2015-02" db="EMBL/GenBank/DDBJ databases">
        <authorList>
            <person name="Chooi Y.-H."/>
        </authorList>
    </citation>
    <scope>NUCLEOTIDE SEQUENCE [LARGE SCALE GENOMIC DNA]</scope>
    <source>
        <strain evidence="1">E3</strain>
    </source>
</reference>
<proteinExistence type="predicted"/>
<organism evidence="1 2">
    <name type="scientific">Plasmodiophora brassicae</name>
    <name type="common">Clubroot disease agent</name>
    <dbReference type="NCBI Taxonomy" id="37360"/>
    <lineage>
        <taxon>Eukaryota</taxon>
        <taxon>Sar</taxon>
        <taxon>Rhizaria</taxon>
        <taxon>Endomyxa</taxon>
        <taxon>Phytomyxea</taxon>
        <taxon>Plasmodiophorida</taxon>
        <taxon>Plasmodiophoridae</taxon>
        <taxon>Plasmodiophora</taxon>
    </lineage>
</organism>
<dbReference type="Proteomes" id="UP000039324">
    <property type="component" value="Unassembled WGS sequence"/>
</dbReference>
<dbReference type="AlphaFoldDB" id="A0A0G4J179"/>